<dbReference type="InterPro" id="IPR006944">
    <property type="entry name" value="Phage/GTA_portal"/>
</dbReference>
<dbReference type="AlphaFoldDB" id="A0A7L9UN41"/>
<dbReference type="InterPro" id="IPR006427">
    <property type="entry name" value="Portal_HK97"/>
</dbReference>
<feature type="region of interest" description="Disordered" evidence="1">
    <location>
        <begin position="369"/>
        <end position="389"/>
    </location>
</feature>
<dbReference type="EMBL" id="CP062943">
    <property type="protein sequence ID" value="QOL55889.1"/>
    <property type="molecule type" value="Genomic_DNA"/>
</dbReference>
<accession>A0A7L9UN41</accession>
<name>A0A7L9UN41_BIFLL</name>
<dbReference type="NCBIfam" id="TIGR01537">
    <property type="entry name" value="portal_HK97"/>
    <property type="match status" value="1"/>
</dbReference>
<dbReference type="Pfam" id="PF04860">
    <property type="entry name" value="Phage_portal"/>
    <property type="match status" value="1"/>
</dbReference>
<dbReference type="Proteomes" id="UP000593918">
    <property type="component" value="Chromosome"/>
</dbReference>
<proteinExistence type="predicted"/>
<protein>
    <submittedName>
        <fullName evidence="2">Phage portal protein</fullName>
    </submittedName>
</protein>
<sequence>MPHHRGQEPQDGCMLGAMNLMERLLNRMAPAYRAASDPEGPLSVPPSRMPADRDVLHYSTVFRAVQILETSIAALPLRQLRAGVEVLPQSPVIARPDPNRYRSEFIKMTVGDMVVRGEAFWLKLRGLDGTVKGLRVLPASLVSIGDKGDDPANPWKQYGYMGKVYRDDDVLHLPFVTIPGRLHGLGPIEAGRAEINGAMDARDAKAMWFDEPAQPSGILSTDKMINDEIARNTKKRFEQNMKGVKVIGGGMTYTPLLLSPADMQYLETQKFDTTLLSRLFGIPPKLMLAESGSSLTYSNVEQEWSQFADFTLNAYVQPMRDALSTVIPRGQTIEFGWDSFRRSDTKTRMETYKTAIEAGVMTVNEARAREGLPPLDENMQPQEDTNDEA</sequence>
<dbReference type="Gene3D" id="3.30.1120.70">
    <property type="match status" value="1"/>
</dbReference>
<evidence type="ECO:0000313" key="2">
    <source>
        <dbReference type="EMBL" id="QOL55889.1"/>
    </source>
</evidence>
<dbReference type="Gene3D" id="3.40.140.120">
    <property type="match status" value="1"/>
</dbReference>
<organism evidence="2 3">
    <name type="scientific">Bifidobacterium longum subsp. longum</name>
    <dbReference type="NCBI Taxonomy" id="1679"/>
    <lineage>
        <taxon>Bacteria</taxon>
        <taxon>Bacillati</taxon>
        <taxon>Actinomycetota</taxon>
        <taxon>Actinomycetes</taxon>
        <taxon>Bifidobacteriales</taxon>
        <taxon>Bifidobacteriaceae</taxon>
        <taxon>Bifidobacterium</taxon>
    </lineage>
</organism>
<gene>
    <name evidence="2" type="ORF">BL5915_03620</name>
</gene>
<dbReference type="Gene3D" id="1.20.1270.210">
    <property type="match status" value="1"/>
</dbReference>
<reference evidence="2 3" key="1">
    <citation type="submission" date="2020-10" db="EMBL/GenBank/DDBJ databases">
        <title>Genome sequencing of Bifidobacterium longum subsp. longum KCTC 5915.</title>
        <authorList>
            <person name="Kim J."/>
        </authorList>
    </citation>
    <scope>NUCLEOTIDE SEQUENCE [LARGE SCALE GENOMIC DNA]</scope>
    <source>
        <strain evidence="2 3">KCTC 5915</strain>
    </source>
</reference>
<evidence type="ECO:0000256" key="1">
    <source>
        <dbReference type="SAM" id="MobiDB-lite"/>
    </source>
</evidence>
<evidence type="ECO:0000313" key="3">
    <source>
        <dbReference type="Proteomes" id="UP000593918"/>
    </source>
</evidence>